<evidence type="ECO:0008006" key="8">
    <source>
        <dbReference type="Google" id="ProtNLM"/>
    </source>
</evidence>
<dbReference type="Proteomes" id="UP001303046">
    <property type="component" value="Unassembled WGS sequence"/>
</dbReference>
<accession>A0ABR1C2G2</accession>
<evidence type="ECO:0000256" key="1">
    <source>
        <dbReference type="ARBA" id="ARBA00004606"/>
    </source>
</evidence>
<keyword evidence="5" id="KW-0325">Glycoprotein</keyword>
<dbReference type="EMBL" id="JAVFWL010000002">
    <property type="protein sequence ID" value="KAK6732741.1"/>
    <property type="molecule type" value="Genomic_DNA"/>
</dbReference>
<protein>
    <recommendedName>
        <fullName evidence="8">Core-2/I-Branching enzyme</fullName>
    </recommendedName>
</protein>
<proteinExistence type="predicted"/>
<evidence type="ECO:0000256" key="4">
    <source>
        <dbReference type="ARBA" id="ARBA00023136"/>
    </source>
</evidence>
<reference evidence="6 7" key="1">
    <citation type="submission" date="2023-08" db="EMBL/GenBank/DDBJ databases">
        <title>A Necator americanus chromosomal reference genome.</title>
        <authorList>
            <person name="Ilik V."/>
            <person name="Petrzelkova K.J."/>
            <person name="Pardy F."/>
            <person name="Fuh T."/>
            <person name="Niatou-Singa F.S."/>
            <person name="Gouil Q."/>
            <person name="Baker L."/>
            <person name="Ritchie M.E."/>
            <person name="Jex A.R."/>
            <person name="Gazzola D."/>
            <person name="Li H."/>
            <person name="Toshio Fujiwara R."/>
            <person name="Zhan B."/>
            <person name="Aroian R.V."/>
            <person name="Pafco B."/>
            <person name="Schwarz E.M."/>
        </authorList>
    </citation>
    <scope>NUCLEOTIDE SEQUENCE [LARGE SCALE GENOMIC DNA]</scope>
    <source>
        <strain evidence="6 7">Aroian</strain>
        <tissue evidence="6">Whole animal</tissue>
    </source>
</reference>
<dbReference type="PANTHER" id="PTHR46671">
    <property type="entry name" value="PROTEIN CBG11221"/>
    <property type="match status" value="1"/>
</dbReference>
<dbReference type="PANTHER" id="PTHR46671:SF7">
    <property type="entry name" value="CORE-2_I-BRANCHING ENZYME"/>
    <property type="match status" value="1"/>
</dbReference>
<gene>
    <name evidence="6" type="primary">Necator_chrII.g4643</name>
    <name evidence="6" type="ORF">RB195_016851</name>
</gene>
<keyword evidence="7" id="KW-1185">Reference proteome</keyword>
<keyword evidence="3" id="KW-0808">Transferase</keyword>
<evidence type="ECO:0000313" key="6">
    <source>
        <dbReference type="EMBL" id="KAK6732741.1"/>
    </source>
</evidence>
<keyword evidence="4" id="KW-0472">Membrane</keyword>
<name>A0ABR1C2G2_NECAM</name>
<evidence type="ECO:0000256" key="5">
    <source>
        <dbReference type="ARBA" id="ARBA00023180"/>
    </source>
</evidence>
<keyword evidence="2" id="KW-0328">Glycosyltransferase</keyword>
<comment type="caution">
    <text evidence="6">The sequence shown here is derived from an EMBL/GenBank/DDBJ whole genome shotgun (WGS) entry which is preliminary data.</text>
</comment>
<evidence type="ECO:0000313" key="7">
    <source>
        <dbReference type="Proteomes" id="UP001303046"/>
    </source>
</evidence>
<dbReference type="InterPro" id="IPR003406">
    <property type="entry name" value="Glyco_trans_14"/>
</dbReference>
<evidence type="ECO:0000256" key="2">
    <source>
        <dbReference type="ARBA" id="ARBA00022676"/>
    </source>
</evidence>
<organism evidence="6 7">
    <name type="scientific">Necator americanus</name>
    <name type="common">Human hookworm</name>
    <dbReference type="NCBI Taxonomy" id="51031"/>
    <lineage>
        <taxon>Eukaryota</taxon>
        <taxon>Metazoa</taxon>
        <taxon>Ecdysozoa</taxon>
        <taxon>Nematoda</taxon>
        <taxon>Chromadorea</taxon>
        <taxon>Rhabditida</taxon>
        <taxon>Rhabditina</taxon>
        <taxon>Rhabditomorpha</taxon>
        <taxon>Strongyloidea</taxon>
        <taxon>Ancylostomatidae</taxon>
        <taxon>Bunostominae</taxon>
        <taxon>Necator</taxon>
    </lineage>
</organism>
<comment type="subcellular location">
    <subcellularLocation>
        <location evidence="1">Membrane</location>
        <topology evidence="1">Single-pass type II membrane protein</topology>
    </subcellularLocation>
</comment>
<evidence type="ECO:0000256" key="3">
    <source>
        <dbReference type="ARBA" id="ARBA00022679"/>
    </source>
</evidence>
<sequence length="467" mass="53790">MSISQEQLQAIIFYQWGRGTAVNIDSTLRKDTTTIRTVYLLFACFAKENMIFDEKSRIRSTSPHRVILDVAKEQVLSYRRSADSMNPSYLHGWHAVHPVIHLSNSSPSVSKDLVKEDLVTVDKSWDYDLIVDELRSSYHPQNNFCYSIDRKADETFRFNIRQLARCFSNILITPEEFDVTAGGYNMNKAHYMCMRMLLKEKGWEYVLLLQNHDVIIKSPYEMVEIYSLLGGANDVHVSRCPEELCSPEMKWTPRSLKLFLNESGTSSKTLDTTIELAKGAVQVSLSRAAVQWLIDTVNLTTILEKLNKKTYGYDEIMMASLQVNEELGMPGRFTSDCLSQGKDTRSISRLSTWKNGPNVKCKSGYARKSICIFGIEDFPSILKYPHVMANKMLPEFDYAIIECIHEVIFNRTFLNQDDHPLDKSYYANMPNVRYNRNRKRPISNFKLTCVRSQDEIDDSYTRAKVVV</sequence>
<dbReference type="Pfam" id="PF02485">
    <property type="entry name" value="Branch"/>
    <property type="match status" value="1"/>
</dbReference>